<feature type="chain" id="PRO_5035681172" description="Triosephosphate isomerase" evidence="12">
    <location>
        <begin position="18"/>
        <end position="282"/>
    </location>
</feature>
<dbReference type="EMBL" id="HBIW01018698">
    <property type="protein sequence ID" value="CAE0700668.1"/>
    <property type="molecule type" value="Transcribed_RNA"/>
</dbReference>
<dbReference type="SUPFAM" id="SSF51351">
    <property type="entry name" value="Triosephosphate isomerase (TIM)"/>
    <property type="match status" value="1"/>
</dbReference>
<evidence type="ECO:0000313" key="15">
    <source>
        <dbReference type="Proteomes" id="UP000789595"/>
    </source>
</evidence>
<dbReference type="InterPro" id="IPR013785">
    <property type="entry name" value="Aldolase_TIM"/>
</dbReference>
<keyword evidence="7 11" id="KW-0324">Glycolysis</keyword>
<evidence type="ECO:0000256" key="1">
    <source>
        <dbReference type="ARBA" id="ARBA00004680"/>
    </source>
</evidence>
<evidence type="ECO:0000256" key="6">
    <source>
        <dbReference type="ARBA" id="ARBA00022490"/>
    </source>
</evidence>
<dbReference type="OrthoDB" id="6715177at2759"/>
<evidence type="ECO:0000256" key="4">
    <source>
        <dbReference type="ARBA" id="ARBA00011738"/>
    </source>
</evidence>
<name>A0A7S4A1D2_9STRA</name>
<keyword evidence="6" id="KW-0963">Cytoplasm</keyword>
<dbReference type="InterPro" id="IPR035990">
    <property type="entry name" value="TIM_sf"/>
</dbReference>
<feature type="signal peptide" evidence="12">
    <location>
        <begin position="1"/>
        <end position="17"/>
    </location>
</feature>
<evidence type="ECO:0000256" key="8">
    <source>
        <dbReference type="ARBA" id="ARBA00023235"/>
    </source>
</evidence>
<evidence type="ECO:0000256" key="12">
    <source>
        <dbReference type="SAM" id="SignalP"/>
    </source>
</evidence>
<keyword evidence="5 11" id="KW-0312">Gluconeogenesis</keyword>
<comment type="similarity">
    <text evidence="3 11">Belongs to the triosephosphate isomerase family.</text>
</comment>
<keyword evidence="8 11" id="KW-0413">Isomerase</keyword>
<dbReference type="GO" id="GO:0004807">
    <property type="term" value="F:triose-phosphate isomerase activity"/>
    <property type="evidence" value="ECO:0007669"/>
    <property type="project" value="UniProtKB-EC"/>
</dbReference>
<comment type="function">
    <text evidence="10">Catalyzes the interconversion of glyceraldehyde 3-phosphate and dihydroxyacetone phosphate in the glycolytic and gluconeogenic pathways.</text>
</comment>
<dbReference type="NCBIfam" id="TIGR00419">
    <property type="entry name" value="tim"/>
    <property type="match status" value="1"/>
</dbReference>
<dbReference type="FunFam" id="3.20.20.70:FF:000016">
    <property type="entry name" value="Triosephosphate isomerase"/>
    <property type="match status" value="1"/>
</dbReference>
<gene>
    <name evidence="13" type="ORF">PCAL00307_LOCUS16104</name>
    <name evidence="14" type="ORF">PECAL_1P24830</name>
</gene>
<comment type="subunit">
    <text evidence="4">Homodimer.</text>
</comment>
<dbReference type="InterPro" id="IPR000652">
    <property type="entry name" value="Triosephosphate_isomerase"/>
</dbReference>
<dbReference type="HAMAP" id="MF_00147_B">
    <property type="entry name" value="TIM_B"/>
    <property type="match status" value="1"/>
</dbReference>
<evidence type="ECO:0000256" key="7">
    <source>
        <dbReference type="ARBA" id="ARBA00023152"/>
    </source>
</evidence>
<dbReference type="Pfam" id="PF00121">
    <property type="entry name" value="TIM"/>
    <property type="match status" value="1"/>
</dbReference>
<evidence type="ECO:0000256" key="11">
    <source>
        <dbReference type="RuleBase" id="RU363013"/>
    </source>
</evidence>
<keyword evidence="12" id="KW-0732">Signal</keyword>
<dbReference type="InterPro" id="IPR022896">
    <property type="entry name" value="TrioseP_Isoase_bac/euk"/>
</dbReference>
<evidence type="ECO:0000313" key="14">
    <source>
        <dbReference type="EMBL" id="CAH0366015.1"/>
    </source>
</evidence>
<evidence type="ECO:0000313" key="13">
    <source>
        <dbReference type="EMBL" id="CAE0700668.1"/>
    </source>
</evidence>
<dbReference type="GO" id="GO:0006094">
    <property type="term" value="P:gluconeogenesis"/>
    <property type="evidence" value="ECO:0007669"/>
    <property type="project" value="UniProtKB-UniPathway"/>
</dbReference>
<evidence type="ECO:0000256" key="3">
    <source>
        <dbReference type="ARBA" id="ARBA00007422"/>
    </source>
</evidence>
<comment type="catalytic activity">
    <reaction evidence="9">
        <text>D-glyceraldehyde 3-phosphate = dihydroxyacetone phosphate</text>
        <dbReference type="Rhea" id="RHEA:18585"/>
        <dbReference type="ChEBI" id="CHEBI:57642"/>
        <dbReference type="ChEBI" id="CHEBI:59776"/>
        <dbReference type="EC" id="5.3.1.1"/>
    </reaction>
    <physiologicalReaction direction="left-to-right" evidence="9">
        <dbReference type="Rhea" id="RHEA:18586"/>
    </physiologicalReaction>
</comment>
<dbReference type="PROSITE" id="PS51440">
    <property type="entry name" value="TIM_2"/>
    <property type="match status" value="1"/>
</dbReference>
<reference evidence="14" key="2">
    <citation type="submission" date="2021-11" db="EMBL/GenBank/DDBJ databases">
        <authorList>
            <consortium name="Genoscope - CEA"/>
            <person name="William W."/>
        </authorList>
    </citation>
    <scope>NUCLEOTIDE SEQUENCE</scope>
</reference>
<evidence type="ECO:0000256" key="5">
    <source>
        <dbReference type="ARBA" id="ARBA00022432"/>
    </source>
</evidence>
<dbReference type="GO" id="GO:0019563">
    <property type="term" value="P:glycerol catabolic process"/>
    <property type="evidence" value="ECO:0007669"/>
    <property type="project" value="TreeGrafter"/>
</dbReference>
<organism evidence="13">
    <name type="scientific">Pelagomonas calceolata</name>
    <dbReference type="NCBI Taxonomy" id="35677"/>
    <lineage>
        <taxon>Eukaryota</taxon>
        <taxon>Sar</taxon>
        <taxon>Stramenopiles</taxon>
        <taxon>Ochrophyta</taxon>
        <taxon>Pelagophyceae</taxon>
        <taxon>Pelagomonadales</taxon>
        <taxon>Pelagomonadaceae</taxon>
        <taxon>Pelagomonas</taxon>
    </lineage>
</organism>
<evidence type="ECO:0000256" key="2">
    <source>
        <dbReference type="ARBA" id="ARBA00004742"/>
    </source>
</evidence>
<dbReference type="GO" id="GO:0006096">
    <property type="term" value="P:glycolytic process"/>
    <property type="evidence" value="ECO:0007669"/>
    <property type="project" value="UniProtKB-UniPathway"/>
</dbReference>
<protein>
    <recommendedName>
        <fullName evidence="11">Triosephosphate isomerase</fullName>
        <ecNumber evidence="11">5.3.1.1</ecNumber>
    </recommendedName>
</protein>
<dbReference type="InterPro" id="IPR020861">
    <property type="entry name" value="Triosephosphate_isomerase_AS"/>
</dbReference>
<accession>A0A7S4A1D2</accession>
<evidence type="ECO:0000256" key="9">
    <source>
        <dbReference type="ARBA" id="ARBA00052432"/>
    </source>
</evidence>
<dbReference type="AlphaFoldDB" id="A0A7S4A1D2"/>
<evidence type="ECO:0000256" key="10">
    <source>
        <dbReference type="ARBA" id="ARBA00056661"/>
    </source>
</evidence>
<dbReference type="PANTHER" id="PTHR21139">
    <property type="entry name" value="TRIOSEPHOSPHATE ISOMERASE"/>
    <property type="match status" value="1"/>
</dbReference>
<dbReference type="PROSITE" id="PS00171">
    <property type="entry name" value="TIM_1"/>
    <property type="match status" value="1"/>
</dbReference>
<dbReference type="GO" id="GO:0005829">
    <property type="term" value="C:cytosol"/>
    <property type="evidence" value="ECO:0007669"/>
    <property type="project" value="TreeGrafter"/>
</dbReference>
<keyword evidence="15" id="KW-1185">Reference proteome</keyword>
<dbReference type="EC" id="5.3.1.1" evidence="11"/>
<dbReference type="CDD" id="cd00311">
    <property type="entry name" value="TIM"/>
    <property type="match status" value="1"/>
</dbReference>
<reference evidence="13" key="1">
    <citation type="submission" date="2021-01" db="EMBL/GenBank/DDBJ databases">
        <authorList>
            <person name="Corre E."/>
            <person name="Pelletier E."/>
            <person name="Niang G."/>
            <person name="Scheremetjew M."/>
            <person name="Finn R."/>
            <person name="Kale V."/>
            <person name="Holt S."/>
            <person name="Cochrane G."/>
            <person name="Meng A."/>
            <person name="Brown T."/>
            <person name="Cohen L."/>
        </authorList>
    </citation>
    <scope>NUCLEOTIDE SEQUENCE</scope>
    <source>
        <strain evidence="13">CCMP1756</strain>
    </source>
</reference>
<dbReference type="UniPathway" id="UPA00138"/>
<dbReference type="GO" id="GO:0046166">
    <property type="term" value="P:glyceraldehyde-3-phosphate biosynthetic process"/>
    <property type="evidence" value="ECO:0007669"/>
    <property type="project" value="TreeGrafter"/>
</dbReference>
<dbReference type="UniPathway" id="UPA00109">
    <property type="reaction ID" value="UER00189"/>
</dbReference>
<dbReference type="Gene3D" id="3.20.20.70">
    <property type="entry name" value="Aldolase class I"/>
    <property type="match status" value="1"/>
</dbReference>
<comment type="pathway">
    <text evidence="2 11">Carbohydrate biosynthesis; gluconeogenesis.</text>
</comment>
<dbReference type="Proteomes" id="UP000789595">
    <property type="component" value="Unassembled WGS sequence"/>
</dbReference>
<sequence length="282" mass="29497">MKTAAVIASLALMPASALVAPAAPVRPSTALAARQPITGGNWKMNPTSLDDARELAKSVAAAAGSSAAEGIVFPPYPFIGPVGEIIKDTKLNLGSQSIFFEDKGAYTGAVSASMVKSLGVKYVLAGHSERRTLFKDNDAAINKKVLKIIEGGMIPVLCIGETKEEFDANLCESVCAIQLAKDLAGVSAADVKTMIIAYEPVWAIGTGLVCPSETAQKVHKFLRAKLASMYDQATADAVRIQYGGSVTPDSVDELMSMPDIDGCLVGGASLDGEKFGRILNFN</sequence>
<dbReference type="PANTHER" id="PTHR21139:SF42">
    <property type="entry name" value="TRIOSEPHOSPHATE ISOMERASE"/>
    <property type="match status" value="1"/>
</dbReference>
<dbReference type="EMBL" id="CAKKNE010000001">
    <property type="protein sequence ID" value="CAH0366015.1"/>
    <property type="molecule type" value="Genomic_DNA"/>
</dbReference>
<proteinExistence type="inferred from homology"/>
<comment type="pathway">
    <text evidence="1 11">Carbohydrate degradation; glycolysis; D-glyceraldehyde 3-phosphate from glycerone phosphate: step 1/1.</text>
</comment>